<dbReference type="InterPro" id="IPR050173">
    <property type="entry name" value="ABC_transporter_C-like"/>
</dbReference>
<dbReference type="PANTHER" id="PTHR24223">
    <property type="entry name" value="ATP-BINDING CASSETTE SUB-FAMILY C"/>
    <property type="match status" value="1"/>
</dbReference>
<comment type="caution">
    <text evidence="8">The sequence shown here is derived from an EMBL/GenBank/DDBJ whole genome shotgun (WGS) entry which is preliminary data.</text>
</comment>
<dbReference type="PROSITE" id="PS50893">
    <property type="entry name" value="ABC_TRANSPORTER_2"/>
    <property type="match status" value="1"/>
</dbReference>
<dbReference type="SUPFAM" id="SSF52540">
    <property type="entry name" value="P-loop containing nucleoside triphosphate hydrolases"/>
    <property type="match status" value="1"/>
</dbReference>
<dbReference type="EMBL" id="JAWHQM010000033">
    <property type="protein sequence ID" value="KAK5633577.1"/>
    <property type="molecule type" value="Genomic_DNA"/>
</dbReference>
<proteinExistence type="predicted"/>
<dbReference type="GO" id="GO:0042626">
    <property type="term" value="F:ATPase-coupled transmembrane transporter activity"/>
    <property type="evidence" value="ECO:0007669"/>
    <property type="project" value="TreeGrafter"/>
</dbReference>
<dbReference type="SMART" id="SM00382">
    <property type="entry name" value="AAA"/>
    <property type="match status" value="1"/>
</dbReference>
<feature type="domain" description="ABC transporter" evidence="7">
    <location>
        <begin position="2"/>
        <end position="235"/>
    </location>
</feature>
<dbReference type="GO" id="GO:0016020">
    <property type="term" value="C:membrane"/>
    <property type="evidence" value="ECO:0007669"/>
    <property type="project" value="TreeGrafter"/>
</dbReference>
<dbReference type="GO" id="GO:0016887">
    <property type="term" value="F:ATP hydrolysis activity"/>
    <property type="evidence" value="ECO:0007669"/>
    <property type="project" value="InterPro"/>
</dbReference>
<evidence type="ECO:0000313" key="9">
    <source>
        <dbReference type="Proteomes" id="UP001305414"/>
    </source>
</evidence>
<evidence type="ECO:0000256" key="2">
    <source>
        <dbReference type="ARBA" id="ARBA00022692"/>
    </source>
</evidence>
<dbReference type="Pfam" id="PF00005">
    <property type="entry name" value="ABC_tran"/>
    <property type="match status" value="1"/>
</dbReference>
<keyword evidence="4" id="KW-0067">ATP-binding</keyword>
<keyword evidence="6" id="KW-0472">Membrane</keyword>
<keyword evidence="9" id="KW-1185">Reference proteome</keyword>
<dbReference type="InterPro" id="IPR003593">
    <property type="entry name" value="AAA+_ATPase"/>
</dbReference>
<evidence type="ECO:0000259" key="7">
    <source>
        <dbReference type="PROSITE" id="PS50893"/>
    </source>
</evidence>
<dbReference type="PROSITE" id="PS00211">
    <property type="entry name" value="ABC_TRANSPORTER_1"/>
    <property type="match status" value="1"/>
</dbReference>
<dbReference type="InterPro" id="IPR003439">
    <property type="entry name" value="ABC_transporter-like_ATP-bd"/>
</dbReference>
<evidence type="ECO:0000256" key="1">
    <source>
        <dbReference type="ARBA" id="ARBA00022448"/>
    </source>
</evidence>
<evidence type="ECO:0000256" key="3">
    <source>
        <dbReference type="ARBA" id="ARBA00022741"/>
    </source>
</evidence>
<protein>
    <recommendedName>
        <fullName evidence="7">ABC transporter domain-containing protein</fullName>
    </recommendedName>
</protein>
<keyword evidence="2" id="KW-0812">Transmembrane</keyword>
<dbReference type="InterPro" id="IPR017871">
    <property type="entry name" value="ABC_transporter-like_CS"/>
</dbReference>
<keyword evidence="3" id="KW-0547">Nucleotide-binding</keyword>
<organism evidence="8 9">
    <name type="scientific">Xylaria bambusicola</name>
    <dbReference type="NCBI Taxonomy" id="326684"/>
    <lineage>
        <taxon>Eukaryota</taxon>
        <taxon>Fungi</taxon>
        <taxon>Dikarya</taxon>
        <taxon>Ascomycota</taxon>
        <taxon>Pezizomycotina</taxon>
        <taxon>Sordariomycetes</taxon>
        <taxon>Xylariomycetidae</taxon>
        <taxon>Xylariales</taxon>
        <taxon>Xylariaceae</taxon>
        <taxon>Xylaria</taxon>
    </lineage>
</organism>
<dbReference type="InterPro" id="IPR027417">
    <property type="entry name" value="P-loop_NTPase"/>
</dbReference>
<keyword evidence="5" id="KW-1133">Transmembrane helix</keyword>
<evidence type="ECO:0000313" key="8">
    <source>
        <dbReference type="EMBL" id="KAK5633577.1"/>
    </source>
</evidence>
<evidence type="ECO:0000256" key="5">
    <source>
        <dbReference type="ARBA" id="ARBA00022989"/>
    </source>
</evidence>
<dbReference type="GO" id="GO:0005524">
    <property type="term" value="F:ATP binding"/>
    <property type="evidence" value="ECO:0007669"/>
    <property type="project" value="UniProtKB-KW"/>
</dbReference>
<keyword evidence="1" id="KW-0813">Transport</keyword>
<dbReference type="Gene3D" id="3.40.50.300">
    <property type="entry name" value="P-loop containing nucleotide triphosphate hydrolases"/>
    <property type="match status" value="1"/>
</dbReference>
<accession>A0AAN7Z8V8</accession>
<name>A0AAN7Z8V8_9PEZI</name>
<dbReference type="FunFam" id="3.40.50.300:FF:000630">
    <property type="entry name" value="ATP-binding cassette (ABC) transporter, putative"/>
    <property type="match status" value="1"/>
</dbReference>
<dbReference type="PANTHER" id="PTHR24223:SF399">
    <property type="entry name" value="ABC TRANSPORTER ATNG"/>
    <property type="match status" value="1"/>
</dbReference>
<gene>
    <name evidence="8" type="ORF">RRF57_009291</name>
</gene>
<dbReference type="CDD" id="cd03244">
    <property type="entry name" value="ABCC_MRP_domain2"/>
    <property type="match status" value="1"/>
</dbReference>
<dbReference type="Proteomes" id="UP001305414">
    <property type="component" value="Unassembled WGS sequence"/>
</dbReference>
<dbReference type="AlphaFoldDB" id="A0AAN7Z8V8"/>
<sequence length="240" mass="26247">MFDYEDNRPLILKNVSFSLRGGQKVGIIGRTGSGKSSTVQAILQMINIKGGRILIDNVDLATLAGSVVREQIITLTQDPFLFPSSIRSNIDPLGTYNDEDISVALEKVKLWDILCNKVGGNNPDTKDVLDTCIDAGFLSHGQRQLFCLARAILKPGKVLILDEPTSSVDAKTDAQMQGVIRNEFGGHTIIMIAHRLSSLLDFDHILMLDQGSLVETGHPTELLDDPSSRFAKMYYGSTGK</sequence>
<reference evidence="8 9" key="1">
    <citation type="submission" date="2023-10" db="EMBL/GenBank/DDBJ databases">
        <title>Draft genome sequence of Xylaria bambusicola isolate GMP-LS, the root and basal stem rot pathogen of sugarcane in Indonesia.</title>
        <authorList>
            <person name="Selvaraj P."/>
            <person name="Muralishankar V."/>
            <person name="Muruganantham S."/>
            <person name="Sp S."/>
            <person name="Haryani S."/>
            <person name="Lau K.J.X."/>
            <person name="Naqvi N.I."/>
        </authorList>
    </citation>
    <scope>NUCLEOTIDE SEQUENCE [LARGE SCALE GENOMIC DNA]</scope>
    <source>
        <strain evidence="8">GMP-LS</strain>
    </source>
</reference>
<evidence type="ECO:0000256" key="6">
    <source>
        <dbReference type="ARBA" id="ARBA00023136"/>
    </source>
</evidence>
<evidence type="ECO:0000256" key="4">
    <source>
        <dbReference type="ARBA" id="ARBA00022840"/>
    </source>
</evidence>